<comment type="caution">
    <text evidence="7">The sequence shown here is derived from an EMBL/GenBank/DDBJ whole genome shotgun (WGS) entry which is preliminary data.</text>
</comment>
<dbReference type="EMBL" id="LQMT02000065">
    <property type="protein sequence ID" value="ONF61749.1"/>
    <property type="molecule type" value="Genomic_DNA"/>
</dbReference>
<dbReference type="Proteomes" id="UP000076660">
    <property type="component" value="Unassembled WGS sequence"/>
</dbReference>
<comment type="similarity">
    <text evidence="1">Belongs to the CFA/CMAS family.</text>
</comment>
<evidence type="ECO:0000256" key="4">
    <source>
        <dbReference type="ARBA" id="ARBA00022691"/>
    </source>
</evidence>
<evidence type="ECO:0000256" key="5">
    <source>
        <dbReference type="ARBA" id="ARBA00023098"/>
    </source>
</evidence>
<keyword evidence="3 7" id="KW-0808">Transferase</keyword>
<dbReference type="PANTHER" id="PTHR43667">
    <property type="entry name" value="CYCLOPROPANE-FATTY-ACYL-PHOSPHOLIPID SYNTHASE"/>
    <property type="match status" value="1"/>
</dbReference>
<evidence type="ECO:0000256" key="6">
    <source>
        <dbReference type="PIRSR" id="PIRSR003085-1"/>
    </source>
</evidence>
<keyword evidence="4" id="KW-0949">S-adenosyl-L-methionine</keyword>
<proteinExistence type="inferred from homology"/>
<dbReference type="GO" id="GO:0032259">
    <property type="term" value="P:methylation"/>
    <property type="evidence" value="ECO:0007669"/>
    <property type="project" value="UniProtKB-KW"/>
</dbReference>
<sequence>MRAAAVTGQGRRETTMAETTTVGKIFERLLGPSAEVSIAAYDGSTSGPADAPVSIRVRSPLALTYLMSSPGDLGLARAYVAGALDVDGDLYSALRALVAHVDQLSAADRLWLLRELGPRHLRRVAPPAEELPSRAKRVLDGLRHSKARDSNAISNHYDVSNRFYELVLGPSMAYTCAAYPSEGASLEEAQAHKFDLVCRKLGLRPGMRLLDVGCGWGGMVEHAVANYGVEALGVTLSREQAQWAQKDIVTKGLADKAEVRHLDYRDVTETGFDAVSSIGLTEHIGARNLPSYFRFLAGKLKPHGRLLNHCITNPDTSVPHRSRGFIDRYVFPDGELESVGEIATAMHDSGLEVRHSENLREHYATTLGAWCANLDANWDEAVAEAGAGRSRVWALYMAACRLAFERREIELHQVLGVKVGPDGDAGMPLRPDWGV</sequence>
<dbReference type="GO" id="GO:0008168">
    <property type="term" value="F:methyltransferase activity"/>
    <property type="evidence" value="ECO:0007669"/>
    <property type="project" value="UniProtKB-KW"/>
</dbReference>
<reference evidence="7 8" key="1">
    <citation type="submission" date="2016-12" db="EMBL/GenBank/DDBJ databases">
        <title>Amycolatopsis keratiniphila subsp. keratiniphila genome sequencing and assembly.</title>
        <authorList>
            <person name="Mayilraj S."/>
            <person name="Kaur N."/>
        </authorList>
    </citation>
    <scope>NUCLEOTIDE SEQUENCE [LARGE SCALE GENOMIC DNA]</scope>
    <source>
        <strain evidence="7 8">DSM 44409</strain>
    </source>
</reference>
<keyword evidence="5" id="KW-0443">Lipid metabolism</keyword>
<evidence type="ECO:0000256" key="1">
    <source>
        <dbReference type="ARBA" id="ARBA00010815"/>
    </source>
</evidence>
<dbReference type="AlphaFoldDB" id="A0A1W2LFX1"/>
<keyword evidence="2 7" id="KW-0489">Methyltransferase</keyword>
<dbReference type="SUPFAM" id="SSF53335">
    <property type="entry name" value="S-adenosyl-L-methionine-dependent methyltransferases"/>
    <property type="match status" value="1"/>
</dbReference>
<evidence type="ECO:0000313" key="7">
    <source>
        <dbReference type="EMBL" id="ONF61749.1"/>
    </source>
</evidence>
<evidence type="ECO:0000313" key="8">
    <source>
        <dbReference type="Proteomes" id="UP000076660"/>
    </source>
</evidence>
<dbReference type="Gene3D" id="3.40.50.150">
    <property type="entry name" value="Vaccinia Virus protein VP39"/>
    <property type="match status" value="1"/>
</dbReference>
<feature type="active site" evidence="6">
    <location>
        <position position="400"/>
    </location>
</feature>
<protein>
    <submittedName>
        <fullName evidence="7">SAM-dependent methyltransferase</fullName>
    </submittedName>
</protein>
<dbReference type="InterPro" id="IPR029063">
    <property type="entry name" value="SAM-dependent_MTases_sf"/>
</dbReference>
<evidence type="ECO:0000256" key="3">
    <source>
        <dbReference type="ARBA" id="ARBA00022679"/>
    </source>
</evidence>
<dbReference type="CDD" id="cd02440">
    <property type="entry name" value="AdoMet_MTases"/>
    <property type="match status" value="1"/>
</dbReference>
<evidence type="ECO:0000256" key="2">
    <source>
        <dbReference type="ARBA" id="ARBA00022603"/>
    </source>
</evidence>
<name>A0A1W2LFX1_9PSEU</name>
<organism evidence="7 8">
    <name type="scientific">Amycolatopsis keratiniphila subsp. keratiniphila</name>
    <dbReference type="NCBI Taxonomy" id="227715"/>
    <lineage>
        <taxon>Bacteria</taxon>
        <taxon>Bacillati</taxon>
        <taxon>Actinomycetota</taxon>
        <taxon>Actinomycetes</taxon>
        <taxon>Pseudonocardiales</taxon>
        <taxon>Pseudonocardiaceae</taxon>
        <taxon>Amycolatopsis</taxon>
        <taxon>Amycolatopsis japonica group</taxon>
    </lineage>
</organism>
<dbReference type="PANTHER" id="PTHR43667:SF1">
    <property type="entry name" value="CYCLOPROPANE-FATTY-ACYL-PHOSPHOLIPID SYNTHASE"/>
    <property type="match status" value="1"/>
</dbReference>
<dbReference type="GO" id="GO:0008610">
    <property type="term" value="P:lipid biosynthetic process"/>
    <property type="evidence" value="ECO:0007669"/>
    <property type="project" value="InterPro"/>
</dbReference>
<dbReference type="InterPro" id="IPR050723">
    <property type="entry name" value="CFA/CMAS"/>
</dbReference>
<dbReference type="PIRSF" id="PIRSF003085">
    <property type="entry name" value="CMAS"/>
    <property type="match status" value="1"/>
</dbReference>
<dbReference type="InterPro" id="IPR003333">
    <property type="entry name" value="CMAS"/>
</dbReference>
<gene>
    <name evidence="7" type="ORF">AVR91_0242195</name>
</gene>
<dbReference type="Pfam" id="PF02353">
    <property type="entry name" value="CMAS"/>
    <property type="match status" value="1"/>
</dbReference>
<accession>A0A1W2LFX1</accession>